<dbReference type="GO" id="GO:0005815">
    <property type="term" value="C:microtubule organizing center"/>
    <property type="evidence" value="ECO:0007669"/>
    <property type="project" value="TreeGrafter"/>
</dbReference>
<evidence type="ECO:0000313" key="1">
    <source>
        <dbReference type="EMBL" id="WEW54651.1"/>
    </source>
</evidence>
<protein>
    <submittedName>
        <fullName evidence="1">Uncharacterized protein</fullName>
    </submittedName>
</protein>
<gene>
    <name evidence="1" type="ORF">PRK78_000071</name>
</gene>
<dbReference type="InterPro" id="IPR052778">
    <property type="entry name" value="Centrosome-WD_assoc"/>
</dbReference>
<organism evidence="1 2">
    <name type="scientific">Emydomyces testavorans</name>
    <dbReference type="NCBI Taxonomy" id="2070801"/>
    <lineage>
        <taxon>Eukaryota</taxon>
        <taxon>Fungi</taxon>
        <taxon>Dikarya</taxon>
        <taxon>Ascomycota</taxon>
        <taxon>Pezizomycotina</taxon>
        <taxon>Eurotiomycetes</taxon>
        <taxon>Eurotiomycetidae</taxon>
        <taxon>Onygenales</taxon>
        <taxon>Nannizziopsiaceae</taxon>
        <taxon>Emydomyces</taxon>
    </lineage>
</organism>
<dbReference type="AlphaFoldDB" id="A0AAF0DB03"/>
<keyword evidence="2" id="KW-1185">Reference proteome</keyword>
<accession>A0AAF0DB03</accession>
<dbReference type="SUPFAM" id="SSF50969">
    <property type="entry name" value="YVTN repeat-like/Quinoprotein amine dehydrogenase"/>
    <property type="match status" value="1"/>
</dbReference>
<dbReference type="PANTHER" id="PTHR16220:SF0">
    <property type="entry name" value="WD REPEAT-CONTAINING PROTEIN WRAP73"/>
    <property type="match status" value="1"/>
</dbReference>
<proteinExistence type="predicted"/>
<dbReference type="Proteomes" id="UP001219355">
    <property type="component" value="Chromosome 1"/>
</dbReference>
<name>A0AAF0DB03_9EURO</name>
<dbReference type="Gene3D" id="2.130.10.10">
    <property type="entry name" value="YVTN repeat-like/Quinoprotein amine dehydrogenase"/>
    <property type="match status" value="1"/>
</dbReference>
<dbReference type="InterPro" id="IPR015943">
    <property type="entry name" value="WD40/YVTN_repeat-like_dom_sf"/>
</dbReference>
<dbReference type="GO" id="GO:1990810">
    <property type="term" value="P:microtubule anchoring at mitotic spindle pole body"/>
    <property type="evidence" value="ECO:0007669"/>
    <property type="project" value="TreeGrafter"/>
</dbReference>
<dbReference type="GO" id="GO:1990811">
    <property type="term" value="C:MWP complex"/>
    <property type="evidence" value="ECO:0007669"/>
    <property type="project" value="TreeGrafter"/>
</dbReference>
<dbReference type="PANTHER" id="PTHR16220">
    <property type="entry name" value="WD REPEAT PROTEIN 8-RELATED"/>
    <property type="match status" value="1"/>
</dbReference>
<dbReference type="EMBL" id="CP120627">
    <property type="protein sequence ID" value="WEW54651.1"/>
    <property type="molecule type" value="Genomic_DNA"/>
</dbReference>
<evidence type="ECO:0000313" key="2">
    <source>
        <dbReference type="Proteomes" id="UP001219355"/>
    </source>
</evidence>
<dbReference type="InterPro" id="IPR011044">
    <property type="entry name" value="Quino_amine_DH_bsu"/>
</dbReference>
<sequence length="465" mass="50983">MPVAVSEDGRYVALVNGCYLEIHQTSREDSLLRLVSLHDDIKSHLKTLQWSKSGYQCKGTSNDRRRILCGSTTHISVFDAEDETWAAEIDAGDGTSFVHAELTPSADDIICFLEFNVQLLIFNLKTSEQRIIKAPKFSGPNGCAFRPRSGHLALLLKIEGNDVLSIHEPETYECVATAALQVVDVQGLKWSPNGAWIACWGAALAGTAVAIYTADGQYFRTYTGPGNEIGIGVKTIEWSPDSRLLAVGKQGGTVDLINGKTFTLAMILGDPTSVPIGRDVYTENSSAIGEREYTIAPESPVFPFTYNVSAESRTVSAVSFNPTGTMVATIDNSLPHIAWMWLIQESTPWLAGALVQNSNIKQLLWSTEHPELLMITNDDDVPTVHQWICGRRPRIARIPHASGGKYSVSWMKPENSNADGLVWFGWHTGYVMGYLLGAGSSAEFRQIRGLEEGWLPLSVDDFPST</sequence>
<reference evidence="1" key="1">
    <citation type="submission" date="2023-03" db="EMBL/GenBank/DDBJ databases">
        <title>Emydomyces testavorans Genome Sequence.</title>
        <authorList>
            <person name="Hoyer L."/>
        </authorList>
    </citation>
    <scope>NUCLEOTIDE SEQUENCE</scope>
    <source>
        <strain evidence="1">16-2883</strain>
    </source>
</reference>